<protein>
    <submittedName>
        <fullName evidence="1">Uncharacterized protein</fullName>
    </submittedName>
</protein>
<dbReference type="AlphaFoldDB" id="A0AA35Z5J7"/>
<evidence type="ECO:0000313" key="1">
    <source>
        <dbReference type="EMBL" id="CAI9285902.1"/>
    </source>
</evidence>
<dbReference type="EMBL" id="OX465081">
    <property type="protein sequence ID" value="CAI9285902.1"/>
    <property type="molecule type" value="Genomic_DNA"/>
</dbReference>
<sequence>MDVEIALAMKKRPIMKPYEQLEDIQHFEAMDNSEEALKDHLQKEGSYDEMKKQIMSPSTQPELLSCDPSIFTRENEDQQEVVACSSDVISTLFSSIPFEVISSYDLPNLNTKCNSQVEYSLECPTMEIFNAEDATSEKSNICSSKCNGKQPKSYEPVEYSTNEPIKFPSEETFSSLSASVFGTKELGCKYTKKQQTRKSPIQVNKGETIVEILKRPFIPIKIS</sequence>
<reference evidence="1" key="1">
    <citation type="submission" date="2023-04" db="EMBL/GenBank/DDBJ databases">
        <authorList>
            <person name="Vijverberg K."/>
            <person name="Xiong W."/>
            <person name="Schranz E."/>
        </authorList>
    </citation>
    <scope>NUCLEOTIDE SEQUENCE</scope>
</reference>
<dbReference type="Proteomes" id="UP001177003">
    <property type="component" value="Chromosome 5"/>
</dbReference>
<proteinExistence type="predicted"/>
<gene>
    <name evidence="1" type="ORF">LSALG_LOCUS25352</name>
</gene>
<evidence type="ECO:0000313" key="2">
    <source>
        <dbReference type="Proteomes" id="UP001177003"/>
    </source>
</evidence>
<organism evidence="1 2">
    <name type="scientific">Lactuca saligna</name>
    <name type="common">Willowleaf lettuce</name>
    <dbReference type="NCBI Taxonomy" id="75948"/>
    <lineage>
        <taxon>Eukaryota</taxon>
        <taxon>Viridiplantae</taxon>
        <taxon>Streptophyta</taxon>
        <taxon>Embryophyta</taxon>
        <taxon>Tracheophyta</taxon>
        <taxon>Spermatophyta</taxon>
        <taxon>Magnoliopsida</taxon>
        <taxon>eudicotyledons</taxon>
        <taxon>Gunneridae</taxon>
        <taxon>Pentapetalae</taxon>
        <taxon>asterids</taxon>
        <taxon>campanulids</taxon>
        <taxon>Asterales</taxon>
        <taxon>Asteraceae</taxon>
        <taxon>Cichorioideae</taxon>
        <taxon>Cichorieae</taxon>
        <taxon>Lactucinae</taxon>
        <taxon>Lactuca</taxon>
    </lineage>
</organism>
<accession>A0AA35Z5J7</accession>
<name>A0AA35Z5J7_LACSI</name>
<keyword evidence="2" id="KW-1185">Reference proteome</keyword>